<name>A0ABZ1BP17_9FIRM</name>
<keyword evidence="3" id="KW-1185">Reference proteome</keyword>
<reference evidence="3" key="1">
    <citation type="submission" date="2023-12" db="EMBL/GenBank/DDBJ databases">
        <title>Novel isolates from deep terrestrial aquifers shed light on the physiology and ecology of the class Limnochordia.</title>
        <authorList>
            <person name="Karnachuk O.V."/>
            <person name="Lukina A.P."/>
            <person name="Avakyan M.R."/>
            <person name="Kadnikov V."/>
            <person name="Begmatov S."/>
            <person name="Beletsky A.V."/>
            <person name="Mardanov A.V."/>
            <person name="Ravin N.V."/>
        </authorList>
    </citation>
    <scope>NUCLEOTIDE SEQUENCE [LARGE SCALE GENOMIC DNA]</scope>
    <source>
        <strain evidence="3">LN</strain>
    </source>
</reference>
<evidence type="ECO:0000313" key="2">
    <source>
        <dbReference type="EMBL" id="WRP14464.1"/>
    </source>
</evidence>
<dbReference type="RefSeq" id="WP_324668795.1">
    <property type="nucleotide sequence ID" value="NZ_CP141614.1"/>
</dbReference>
<protein>
    <submittedName>
        <fullName evidence="2">Uncharacterized protein</fullName>
    </submittedName>
</protein>
<gene>
    <name evidence="2" type="ORF">VLY81_13750</name>
</gene>
<dbReference type="EMBL" id="CP141614">
    <property type="protein sequence ID" value="WRP14464.1"/>
    <property type="molecule type" value="Genomic_DNA"/>
</dbReference>
<proteinExistence type="predicted"/>
<evidence type="ECO:0000313" key="3">
    <source>
        <dbReference type="Proteomes" id="UP001333102"/>
    </source>
</evidence>
<organism evidence="2 3">
    <name type="scientific">Geochorda subterranea</name>
    <dbReference type="NCBI Taxonomy" id="3109564"/>
    <lineage>
        <taxon>Bacteria</taxon>
        <taxon>Bacillati</taxon>
        <taxon>Bacillota</taxon>
        <taxon>Limnochordia</taxon>
        <taxon>Limnochordales</taxon>
        <taxon>Geochordaceae</taxon>
        <taxon>Geochorda</taxon>
    </lineage>
</organism>
<dbReference type="Proteomes" id="UP001333102">
    <property type="component" value="Chromosome"/>
</dbReference>
<evidence type="ECO:0000256" key="1">
    <source>
        <dbReference type="SAM" id="MobiDB-lite"/>
    </source>
</evidence>
<accession>A0ABZ1BP17</accession>
<feature type="region of interest" description="Disordered" evidence="1">
    <location>
        <begin position="1"/>
        <end position="24"/>
    </location>
</feature>
<sequence length="127" mass="13964">MGGSARFTGPLLPRETRGEPLTAPVVEVPNGPEWEMYVKLAPPVGAVALEVGLGVAVQPKAVREREATELLRETNPYGLYPAVHWEPRPARWYLTWSLGARLDLARAYLTAAYHNRRGVVAGMGARF</sequence>